<evidence type="ECO:0000313" key="2">
    <source>
        <dbReference type="EMBL" id="ACB95226.1"/>
    </source>
</evidence>
<dbReference type="InterPro" id="IPR017850">
    <property type="entry name" value="Alkaline_phosphatase_core_sf"/>
</dbReference>
<dbReference type="eggNOG" id="COG1524">
    <property type="taxonomic scope" value="Bacteria"/>
</dbReference>
<dbReference type="KEGG" id="bid:Bind_1594"/>
<name>B2IBD9_BEII9</name>
<dbReference type="Pfam" id="PF01663">
    <property type="entry name" value="Phosphodiest"/>
    <property type="match status" value="1"/>
</dbReference>
<dbReference type="HOGENOM" id="CLU_492353_0_0_5"/>
<dbReference type="Proteomes" id="UP000001695">
    <property type="component" value="Chromosome"/>
</dbReference>
<evidence type="ECO:0000313" key="3">
    <source>
        <dbReference type="Proteomes" id="UP000001695"/>
    </source>
</evidence>
<feature type="chain" id="PRO_5002778621" evidence="1">
    <location>
        <begin position="24"/>
        <end position="514"/>
    </location>
</feature>
<dbReference type="AlphaFoldDB" id="B2IBD9"/>
<evidence type="ECO:0000256" key="1">
    <source>
        <dbReference type="SAM" id="SignalP"/>
    </source>
</evidence>
<accession>B2IBD9</accession>
<keyword evidence="3" id="KW-1185">Reference proteome</keyword>
<dbReference type="SUPFAM" id="SSF53649">
    <property type="entry name" value="Alkaline phosphatase-like"/>
    <property type="match status" value="1"/>
</dbReference>
<reference evidence="3" key="1">
    <citation type="submission" date="2008-03" db="EMBL/GenBank/DDBJ databases">
        <title>Complete sequence of chromosome of Beijerinckia indica subsp. indica ATCC 9039.</title>
        <authorList>
            <consortium name="US DOE Joint Genome Institute"/>
            <person name="Copeland A."/>
            <person name="Lucas S."/>
            <person name="Lapidus A."/>
            <person name="Glavina del Rio T."/>
            <person name="Dalin E."/>
            <person name="Tice H."/>
            <person name="Bruce D."/>
            <person name="Goodwin L."/>
            <person name="Pitluck S."/>
            <person name="LaButti K."/>
            <person name="Schmutz J."/>
            <person name="Larimer F."/>
            <person name="Land M."/>
            <person name="Hauser L."/>
            <person name="Kyrpides N."/>
            <person name="Mikhailova N."/>
            <person name="Dunfield P.F."/>
            <person name="Dedysh S.N."/>
            <person name="Liesack W."/>
            <person name="Saw J.H."/>
            <person name="Alam M."/>
            <person name="Chen Y."/>
            <person name="Murrell J.C."/>
            <person name="Richardson P."/>
        </authorList>
    </citation>
    <scope>NUCLEOTIDE SEQUENCE [LARGE SCALE GENOMIC DNA]</scope>
    <source>
        <strain evidence="3">ATCC 9039 / DSM 1715 / NCIMB 8712</strain>
    </source>
</reference>
<dbReference type="OrthoDB" id="8355658at2"/>
<sequence length="514" mass="55046">MFSLRRFLLAGAALLGIITTASADEPAGRLKHVLLISVDGMHGLDLQRWIQAHPTSALAELSRRGLNYTDAYTTAPSDSFPGMIAQVTGGTPFSAGVFYDDSYDRTFFPPSSNCAGTPGAETTFAENLDYNLNDVTGGGKLGNPLSQINPANLPMTLVDGKCVVVYPHQFIRVNTIFEVLRAHHFHTAWSDKHPAYEILNGPSGTGIEDLFTPEINSQLPGAPAGQDNTTSYVGVRNYDKIKVKAVIHQIQAQNSLGYPVGYVPVIFGMNFQSVSVGQKLAKAGYGDDPSLTGGYLNAIGTPGNALSQQLAFVDKSILEIVNALKTYNRYDDTAIIISAKHGQSPIDPTLRHAIKDTYSTVLANDGYGFNIADDASLIWLDPSKRTPATLRSTLADLRAASSALGISAILDRNELTKTYRDPATDSRTPDFLVVSNKGVIYTGGSKLAEHGGLADDDRHVALLVSAPGLRGSVDPHPVFTTQIAPTILQLLGIPADELQAVQIENTRALPGLPY</sequence>
<dbReference type="RefSeq" id="WP_012384583.1">
    <property type="nucleotide sequence ID" value="NC_010581.1"/>
</dbReference>
<reference evidence="2 3" key="2">
    <citation type="journal article" date="2010" name="J. Bacteriol.">
        <title>Complete genome sequence of Beijerinckia indica subsp. indica.</title>
        <authorList>
            <person name="Tamas I."/>
            <person name="Dedysh S.N."/>
            <person name="Liesack W."/>
            <person name="Stott M.B."/>
            <person name="Alam M."/>
            <person name="Murrell J.C."/>
            <person name="Dunfield P.F."/>
        </authorList>
    </citation>
    <scope>NUCLEOTIDE SEQUENCE [LARGE SCALE GENOMIC DNA]</scope>
    <source>
        <strain evidence="3">ATCC 9039 / DSM 1715 / NCIMB 8712</strain>
    </source>
</reference>
<organism evidence="2 3">
    <name type="scientific">Beijerinckia indica subsp. indica (strain ATCC 9039 / DSM 1715 / NCIMB 8712)</name>
    <dbReference type="NCBI Taxonomy" id="395963"/>
    <lineage>
        <taxon>Bacteria</taxon>
        <taxon>Pseudomonadati</taxon>
        <taxon>Pseudomonadota</taxon>
        <taxon>Alphaproteobacteria</taxon>
        <taxon>Hyphomicrobiales</taxon>
        <taxon>Beijerinckiaceae</taxon>
        <taxon>Beijerinckia</taxon>
    </lineage>
</organism>
<dbReference type="STRING" id="395963.Bind_1594"/>
<protein>
    <submittedName>
        <fullName evidence="2">Type I phosphodiesterase/nucleotide pyrophosphatase</fullName>
    </submittedName>
</protein>
<dbReference type="Gene3D" id="3.40.720.10">
    <property type="entry name" value="Alkaline Phosphatase, subunit A"/>
    <property type="match status" value="1"/>
</dbReference>
<dbReference type="InterPro" id="IPR002591">
    <property type="entry name" value="Phosphodiest/P_Trfase"/>
</dbReference>
<gene>
    <name evidence="2" type="ordered locus">Bind_1594</name>
</gene>
<dbReference type="EMBL" id="CP001016">
    <property type="protein sequence ID" value="ACB95226.1"/>
    <property type="molecule type" value="Genomic_DNA"/>
</dbReference>
<proteinExistence type="predicted"/>
<feature type="signal peptide" evidence="1">
    <location>
        <begin position="1"/>
        <end position="23"/>
    </location>
</feature>
<keyword evidence="1" id="KW-0732">Signal</keyword>